<evidence type="ECO:0000313" key="1">
    <source>
        <dbReference type="EMBL" id="GBE89588.1"/>
    </source>
</evidence>
<accession>A0A401H570</accession>
<keyword evidence="2" id="KW-1185">Reference proteome</keyword>
<reference evidence="1 2" key="1">
    <citation type="journal article" date="2018" name="Sci. Rep.">
        <title>Genome sequence of the cauliflower mushroom Sparassis crispa (Hanabiratake) and its association with beneficial usage.</title>
        <authorList>
            <person name="Kiyama R."/>
            <person name="Furutani Y."/>
            <person name="Kawaguchi K."/>
            <person name="Nakanishi T."/>
        </authorList>
    </citation>
    <scope>NUCLEOTIDE SEQUENCE [LARGE SCALE GENOMIC DNA]</scope>
</reference>
<dbReference type="AlphaFoldDB" id="A0A401H570"/>
<protein>
    <submittedName>
        <fullName evidence="1">Uncharacterized protein</fullName>
    </submittedName>
</protein>
<organism evidence="1 2">
    <name type="scientific">Sparassis crispa</name>
    <dbReference type="NCBI Taxonomy" id="139825"/>
    <lineage>
        <taxon>Eukaryota</taxon>
        <taxon>Fungi</taxon>
        <taxon>Dikarya</taxon>
        <taxon>Basidiomycota</taxon>
        <taxon>Agaricomycotina</taxon>
        <taxon>Agaricomycetes</taxon>
        <taxon>Polyporales</taxon>
        <taxon>Sparassidaceae</taxon>
        <taxon>Sparassis</taxon>
    </lineage>
</organism>
<dbReference type="RefSeq" id="XP_027620501.1">
    <property type="nucleotide sequence ID" value="XM_027764700.1"/>
</dbReference>
<proteinExistence type="predicted"/>
<dbReference type="EMBL" id="BFAD01000016">
    <property type="protein sequence ID" value="GBE89588.1"/>
    <property type="molecule type" value="Genomic_DNA"/>
</dbReference>
<comment type="caution">
    <text evidence="1">The sequence shown here is derived from an EMBL/GenBank/DDBJ whole genome shotgun (WGS) entry which is preliminary data.</text>
</comment>
<evidence type="ECO:0000313" key="2">
    <source>
        <dbReference type="Proteomes" id="UP000287166"/>
    </source>
</evidence>
<dbReference type="InParanoid" id="A0A401H570"/>
<dbReference type="Proteomes" id="UP000287166">
    <property type="component" value="Unassembled WGS sequence"/>
</dbReference>
<sequence>MLSDKFTSLLGLPFASRAVLKARDHVQIYHQSPPKYCRDSQENGVVFSRPQAVVTSTDDGLLDLQSPRLIWAGIYVTPQHRRTPLMEAVTVCRRASESVRLDSLRSDASRISTIHQGCSHCQEQKEVHCVGHALGICLA</sequence>
<name>A0A401H570_9APHY</name>
<dbReference type="GeneID" id="38786505"/>
<gene>
    <name evidence="1" type="ORF">SCP_1602510</name>
</gene>